<evidence type="ECO:0000256" key="5">
    <source>
        <dbReference type="SAM" id="Phobius"/>
    </source>
</evidence>
<feature type="transmembrane region" description="Helical" evidence="5">
    <location>
        <begin position="16"/>
        <end position="38"/>
    </location>
</feature>
<dbReference type="STRING" id="1278073.MYSTI_01276"/>
<reference evidence="6 7" key="1">
    <citation type="journal article" date="2013" name="Genome Announc.">
        <title>Complete genome sequence of Myxococcus stipitatus strain DSM 14675, a fruiting myxobacterium.</title>
        <authorList>
            <person name="Huntley S."/>
            <person name="Kneip S."/>
            <person name="Treuner-Lange A."/>
            <person name="Sogaard-Andersen L."/>
        </authorList>
    </citation>
    <scope>NUCLEOTIDE SEQUENCE [LARGE SCALE GENOMIC DNA]</scope>
    <source>
        <strain evidence="7">DSM 14675 / JCM 12634 / Mx s8</strain>
    </source>
</reference>
<gene>
    <name evidence="6" type="ordered locus">MYSTI_01276</name>
</gene>
<dbReference type="Pfam" id="PF13564">
    <property type="entry name" value="DoxX_2"/>
    <property type="match status" value="1"/>
</dbReference>
<dbReference type="Proteomes" id="UP000011131">
    <property type="component" value="Chromosome"/>
</dbReference>
<dbReference type="AlphaFoldDB" id="L7U805"/>
<dbReference type="InterPro" id="IPR032808">
    <property type="entry name" value="DoxX"/>
</dbReference>
<sequence length="136" mass="14300">MSTAAPATAVSTPKPWSLWGGRVLSTLVVAVLAFSAVMKLTQAPAILENAGRFGYTPALMFNIGLVEILCLVLYAVPQTAVLGAILVTGYLGGATATHVRIADPFITPVLVGVFAWGGLFLRDARLRALLPLRRAP</sequence>
<dbReference type="OrthoDB" id="9811373at2"/>
<evidence type="ECO:0000313" key="6">
    <source>
        <dbReference type="EMBL" id="AGC42624.1"/>
    </source>
</evidence>
<keyword evidence="4 5" id="KW-0472">Membrane</keyword>
<comment type="subcellular location">
    <subcellularLocation>
        <location evidence="1">Membrane</location>
        <topology evidence="1">Multi-pass membrane protein</topology>
    </subcellularLocation>
</comment>
<dbReference type="KEGG" id="msd:MYSTI_01276"/>
<feature type="transmembrane region" description="Helical" evidence="5">
    <location>
        <begin position="105"/>
        <end position="124"/>
    </location>
</feature>
<evidence type="ECO:0000256" key="3">
    <source>
        <dbReference type="ARBA" id="ARBA00022989"/>
    </source>
</evidence>
<keyword evidence="7" id="KW-1185">Reference proteome</keyword>
<evidence type="ECO:0000256" key="1">
    <source>
        <dbReference type="ARBA" id="ARBA00004141"/>
    </source>
</evidence>
<protein>
    <recommendedName>
        <fullName evidence="8">DoxX family protein</fullName>
    </recommendedName>
</protein>
<evidence type="ECO:0000256" key="4">
    <source>
        <dbReference type="ARBA" id="ARBA00023136"/>
    </source>
</evidence>
<keyword evidence="2 5" id="KW-0812">Transmembrane</keyword>
<dbReference type="EMBL" id="CP004025">
    <property type="protein sequence ID" value="AGC42624.1"/>
    <property type="molecule type" value="Genomic_DNA"/>
</dbReference>
<evidence type="ECO:0000256" key="2">
    <source>
        <dbReference type="ARBA" id="ARBA00022692"/>
    </source>
</evidence>
<dbReference type="RefSeq" id="WP_015346887.1">
    <property type="nucleotide sequence ID" value="NC_020126.1"/>
</dbReference>
<keyword evidence="3 5" id="KW-1133">Transmembrane helix</keyword>
<accession>L7U805</accession>
<feature type="transmembrane region" description="Helical" evidence="5">
    <location>
        <begin position="59"/>
        <end position="85"/>
    </location>
</feature>
<dbReference type="GO" id="GO:0016020">
    <property type="term" value="C:membrane"/>
    <property type="evidence" value="ECO:0007669"/>
    <property type="project" value="UniProtKB-SubCell"/>
</dbReference>
<evidence type="ECO:0000313" key="7">
    <source>
        <dbReference type="Proteomes" id="UP000011131"/>
    </source>
</evidence>
<name>L7U805_MYXSD</name>
<organism evidence="6 7">
    <name type="scientific">Myxococcus stipitatus (strain DSM 14675 / JCM 12634 / Mx s8)</name>
    <dbReference type="NCBI Taxonomy" id="1278073"/>
    <lineage>
        <taxon>Bacteria</taxon>
        <taxon>Pseudomonadati</taxon>
        <taxon>Myxococcota</taxon>
        <taxon>Myxococcia</taxon>
        <taxon>Myxococcales</taxon>
        <taxon>Cystobacterineae</taxon>
        <taxon>Myxococcaceae</taxon>
        <taxon>Myxococcus</taxon>
    </lineage>
</organism>
<dbReference type="PATRIC" id="fig|1278073.3.peg.1330"/>
<dbReference type="eggNOG" id="COG3795">
    <property type="taxonomic scope" value="Bacteria"/>
</dbReference>
<evidence type="ECO:0008006" key="8">
    <source>
        <dbReference type="Google" id="ProtNLM"/>
    </source>
</evidence>
<dbReference type="HOGENOM" id="CLU_120475_1_0_7"/>
<proteinExistence type="predicted"/>